<dbReference type="EMBL" id="CP001292">
    <property type="protein sequence ID" value="ACK73858.1"/>
    <property type="molecule type" value="Genomic_DNA"/>
</dbReference>
<dbReference type="HOGENOM" id="CLU_946440_0_0_3"/>
<dbReference type="Gene3D" id="3.40.50.150">
    <property type="entry name" value="Vaccinia Virus protein VP39"/>
    <property type="match status" value="1"/>
</dbReference>
<dbReference type="PANTHER" id="PTHR43861:SF1">
    <property type="entry name" value="TRANS-ACONITATE 2-METHYLTRANSFERASE"/>
    <property type="match status" value="1"/>
</dbReference>
<dbReference type="InterPro" id="IPR029063">
    <property type="entry name" value="SAM-dependent_MTases_sf"/>
</dbReference>
<keyword evidence="3" id="KW-1185">Reference proteome</keyword>
<dbReference type="eggNOG" id="COG2226">
    <property type="taxonomic scope" value="Bacteria"/>
</dbReference>
<evidence type="ECO:0000259" key="1">
    <source>
        <dbReference type="Pfam" id="PF08241"/>
    </source>
</evidence>
<dbReference type="AlphaFoldDB" id="B7KM36"/>
<protein>
    <submittedName>
        <fullName evidence="2">Methyltransferase type 11</fullName>
    </submittedName>
</protein>
<accession>B7KM36</accession>
<dbReference type="Pfam" id="PF08241">
    <property type="entry name" value="Methyltransf_11"/>
    <property type="match status" value="1"/>
</dbReference>
<keyword evidence="2" id="KW-0489">Methyltransferase</keyword>
<gene>
    <name evidence="2" type="ordered locus">PCC7424_5795</name>
</gene>
<dbReference type="OrthoDB" id="9779104at2"/>
<dbReference type="SUPFAM" id="SSF53335">
    <property type="entry name" value="S-adenosyl-L-methionine-dependent methyltransferases"/>
    <property type="match status" value="1"/>
</dbReference>
<sequence>MLTLSSYLKSDKILEQSNEGILMCKIPNPSPGMQANTCYFGHPQWAKNYLEACHRDENFINLWQTVIYSWRDKIVVDIGCGPGNLYASLKESCGKPGLLIGVDVSDGALKMAQQIGYTPLLADAHNLPLISSFADIVMANACLHHCDDMAKVLAEAARLVRPGGLLITDHDPQQTAYNFRGLGLLLWQIRLPLYRLLKRGGHSTDDEQFWSIATEVHHKPGDGITPELYYQVLEPLGFKVQLYPHNHTVGAKVLQGNYGKSFWRCRIAQRLSGINPDTPQAALSLMCVAIRQV</sequence>
<dbReference type="RefSeq" id="WP_012599759.1">
    <property type="nucleotide sequence ID" value="NC_011738.1"/>
</dbReference>
<keyword evidence="2" id="KW-0614">Plasmid</keyword>
<geneLocation type="plasmid" evidence="2 3">
    <name>pP742401</name>
</geneLocation>
<dbReference type="Proteomes" id="UP000002384">
    <property type="component" value="Plasmid pP742401"/>
</dbReference>
<dbReference type="CDD" id="cd02440">
    <property type="entry name" value="AdoMet_MTases"/>
    <property type="match status" value="1"/>
</dbReference>
<reference evidence="3" key="1">
    <citation type="journal article" date="2011" name="MBio">
        <title>Novel metabolic attributes of the genus Cyanothece, comprising a group of unicellular nitrogen-fixing Cyanobacteria.</title>
        <authorList>
            <person name="Bandyopadhyay A."/>
            <person name="Elvitigala T."/>
            <person name="Welsh E."/>
            <person name="Stockel J."/>
            <person name="Liberton M."/>
            <person name="Min H."/>
            <person name="Sherman L.A."/>
            <person name="Pakrasi H.B."/>
        </authorList>
    </citation>
    <scope>NUCLEOTIDE SEQUENCE [LARGE SCALE GENOMIC DNA]</scope>
    <source>
        <strain evidence="3">PCC 7424</strain>
        <plasmid evidence="3">pP742401</plasmid>
    </source>
</reference>
<dbReference type="PANTHER" id="PTHR43861">
    <property type="entry name" value="TRANS-ACONITATE 2-METHYLTRANSFERASE-RELATED"/>
    <property type="match status" value="1"/>
</dbReference>
<dbReference type="GO" id="GO:0008757">
    <property type="term" value="F:S-adenosylmethionine-dependent methyltransferase activity"/>
    <property type="evidence" value="ECO:0007669"/>
    <property type="project" value="InterPro"/>
</dbReference>
<proteinExistence type="predicted"/>
<dbReference type="GO" id="GO:0032259">
    <property type="term" value="P:methylation"/>
    <property type="evidence" value="ECO:0007669"/>
    <property type="project" value="UniProtKB-KW"/>
</dbReference>
<keyword evidence="2" id="KW-0808">Transferase</keyword>
<organism evidence="2 3">
    <name type="scientific">Gloeothece citriformis (strain PCC 7424)</name>
    <name type="common">Cyanothece sp. (strain PCC 7424)</name>
    <dbReference type="NCBI Taxonomy" id="65393"/>
    <lineage>
        <taxon>Bacteria</taxon>
        <taxon>Bacillati</taxon>
        <taxon>Cyanobacteriota</taxon>
        <taxon>Cyanophyceae</taxon>
        <taxon>Oscillatoriophycideae</taxon>
        <taxon>Chroococcales</taxon>
        <taxon>Aphanothecaceae</taxon>
        <taxon>Gloeothece</taxon>
        <taxon>Gloeothece citriformis</taxon>
    </lineage>
</organism>
<dbReference type="KEGG" id="cyc:PCC7424_5795"/>
<evidence type="ECO:0000313" key="2">
    <source>
        <dbReference type="EMBL" id="ACK73858.1"/>
    </source>
</evidence>
<name>B7KM36_GLOC7</name>
<feature type="domain" description="Methyltransferase type 11" evidence="1">
    <location>
        <begin position="76"/>
        <end position="167"/>
    </location>
</feature>
<evidence type="ECO:0000313" key="3">
    <source>
        <dbReference type="Proteomes" id="UP000002384"/>
    </source>
</evidence>
<dbReference type="InterPro" id="IPR013216">
    <property type="entry name" value="Methyltransf_11"/>
</dbReference>